<keyword evidence="3" id="KW-1185">Reference proteome</keyword>
<dbReference type="HOGENOM" id="CLU_298118_0_0_1"/>
<feature type="region of interest" description="Disordered" evidence="1">
    <location>
        <begin position="29"/>
        <end position="100"/>
    </location>
</feature>
<dbReference type="AlphaFoldDB" id="D8QEY5"/>
<dbReference type="VEuPathDB" id="FungiDB:SCHCODRAFT_0112426"/>
<organism evidence="3">
    <name type="scientific">Schizophyllum commune (strain H4-8 / FGSC 9210)</name>
    <name type="common">Split gill fungus</name>
    <dbReference type="NCBI Taxonomy" id="578458"/>
    <lineage>
        <taxon>Eukaryota</taxon>
        <taxon>Fungi</taxon>
        <taxon>Dikarya</taxon>
        <taxon>Basidiomycota</taxon>
        <taxon>Agaricomycotina</taxon>
        <taxon>Agaricomycetes</taxon>
        <taxon>Agaricomycetidae</taxon>
        <taxon>Agaricales</taxon>
        <taxon>Schizophyllaceae</taxon>
        <taxon>Schizophyllum</taxon>
    </lineage>
</organism>
<feature type="compositionally biased region" description="Low complexity" evidence="1">
    <location>
        <begin position="816"/>
        <end position="829"/>
    </location>
</feature>
<feature type="compositionally biased region" description="Pro residues" evidence="1">
    <location>
        <begin position="43"/>
        <end position="57"/>
    </location>
</feature>
<dbReference type="KEGG" id="scm:SCHCO_0112426"/>
<feature type="region of interest" description="Disordered" evidence="1">
    <location>
        <begin position="372"/>
        <end position="429"/>
    </location>
</feature>
<dbReference type="RefSeq" id="XP_003027936.1">
    <property type="nucleotide sequence ID" value="XM_003027890.1"/>
</dbReference>
<accession>D8QEY5</accession>
<feature type="region of interest" description="Disordered" evidence="1">
    <location>
        <begin position="670"/>
        <end position="703"/>
    </location>
</feature>
<dbReference type="GeneID" id="9591993"/>
<reference evidence="2 3" key="1">
    <citation type="journal article" date="2010" name="Nat. Biotechnol.">
        <title>Genome sequence of the model mushroom Schizophyllum commune.</title>
        <authorList>
            <person name="Ohm R.A."/>
            <person name="de Jong J.F."/>
            <person name="Lugones L.G."/>
            <person name="Aerts A."/>
            <person name="Kothe E."/>
            <person name="Stajich J.E."/>
            <person name="de Vries R.P."/>
            <person name="Record E."/>
            <person name="Levasseur A."/>
            <person name="Baker S.E."/>
            <person name="Bartholomew K.A."/>
            <person name="Coutinho P.M."/>
            <person name="Erdmann S."/>
            <person name="Fowler T.J."/>
            <person name="Gathman A.C."/>
            <person name="Lombard V."/>
            <person name="Henrissat B."/>
            <person name="Knabe N."/>
            <person name="Kuees U."/>
            <person name="Lilly W.W."/>
            <person name="Lindquist E."/>
            <person name="Lucas S."/>
            <person name="Magnuson J.K."/>
            <person name="Piumi F."/>
            <person name="Raudaskoski M."/>
            <person name="Salamov A."/>
            <person name="Schmutz J."/>
            <person name="Schwarze F.W.M.R."/>
            <person name="vanKuyk P.A."/>
            <person name="Horton J.S."/>
            <person name="Grigoriev I.V."/>
            <person name="Woesten H.A.B."/>
        </authorList>
    </citation>
    <scope>NUCLEOTIDE SEQUENCE [LARGE SCALE GENOMIC DNA]</scope>
    <source>
        <strain evidence="3">H4-8 / FGSC 9210</strain>
    </source>
</reference>
<dbReference type="EMBL" id="GL377311">
    <property type="protein sequence ID" value="EFI93033.1"/>
    <property type="molecule type" value="Genomic_DNA"/>
</dbReference>
<evidence type="ECO:0000313" key="3">
    <source>
        <dbReference type="Proteomes" id="UP000007431"/>
    </source>
</evidence>
<dbReference type="Proteomes" id="UP000007431">
    <property type="component" value="Unassembled WGS sequence"/>
</dbReference>
<protein>
    <submittedName>
        <fullName evidence="2">Uncharacterized protein</fullName>
    </submittedName>
</protein>
<sequence>MMSKGSIRWLKLVLHRRPGGLVVFSFRPPPPTRSLCPHQPTHPLAPAPSPTHPPAPAPDRGGRWRAVEVEGGEGARGRWEKPEGGGSEDELRRSRPSSVDDSWLELESSSTLWAGLDRPSFIDELAGLDRLRRAGGTRPLHRRAALELVDEMTRWLDSTVYRRASRLELVLYRRGAPVESSSIDALADSSSSSSKRCGTRPLHRRLGVDFVHRRAGGLRPSTRRWTSSFDEAAGWTRLVLYRRGGFARPLHHLRRVLGWTPRLPSASWLDLVRPYIIHAPVDLDSSSSIKATSWWPDFVVLPSTSWLDSSFLHRRPGGLRQSYIDALVDSSPSIDALAGLVPLHRRRGAGGLVFDELVAGFVIAGLAGPSTSAEARRVHRRPGGARPSVDAPVDSSPSIDEPADSSSSTSWGGLVRPSTTPRRSSTSTDEIAELVPLHRRALGWTSSSFIDEVAGWTRPASINGCLGLVFLHRRARRSSSVLYRRLGMDSTSSGGEAGLVLLPSTSWAGLVPIHAEAASWTSSLTTPCWTSISIVDEVAGLVRPSSIDAPADFVFPLHRLGGWTRPPPSTSWLNSTSVDDALGWTRPQSTRRRAGFVLLRRPGGLVFHHRRAGVELVRPSSATRWGGLARLPLTRLGRTSSVDALLDSTSIDEAARLESLVLHRRRDGSLDSSSLHRRPRLDSTASSTTLGRTRPPLSTEAAGWTRPPLSTRWWLDSSSLPPSTSWLELDFLNRRRDGGTSSSLHRRARLAGHCPPPIVDELDSTFIDELAGWTSSSVDALGGTRSTSIDAPAARLVLFIDDELASPPPSTRRMDSTSSSSSTSRWTRLPPSPRWRVLHRRGGWSSSSCIAELEELVLHLSLTSCEARLRRRAADFVLLLSTTAGWSSRDSLDSIDEPVDGLDAVFDAPVDSSFLFIGAPRVGPPSTTLEAGLVLPLSTRRRSSSVRRRLARLDLSFISIDSGVRLNSTFSTSWGGLVSDSLVPLRRLGWTRLPPSTRWLDFVLHPPTP</sequence>
<proteinExistence type="predicted"/>
<feature type="non-terminal residue" evidence="2">
    <location>
        <position position="1009"/>
    </location>
</feature>
<gene>
    <name evidence="2" type="ORF">SCHCODRAFT_112426</name>
</gene>
<evidence type="ECO:0000256" key="1">
    <source>
        <dbReference type="SAM" id="MobiDB-lite"/>
    </source>
</evidence>
<feature type="compositionally biased region" description="Basic and acidic residues" evidence="1">
    <location>
        <begin position="60"/>
        <end position="93"/>
    </location>
</feature>
<name>D8QEY5_SCHCM</name>
<evidence type="ECO:0000313" key="2">
    <source>
        <dbReference type="EMBL" id="EFI93033.1"/>
    </source>
</evidence>
<feature type="compositionally biased region" description="Low complexity" evidence="1">
    <location>
        <begin position="416"/>
        <end position="428"/>
    </location>
</feature>
<feature type="compositionally biased region" description="Low complexity" evidence="1">
    <location>
        <begin position="387"/>
        <end position="398"/>
    </location>
</feature>
<dbReference type="InParanoid" id="D8QEY5"/>
<feature type="region of interest" description="Disordered" evidence="1">
    <location>
        <begin position="807"/>
        <end position="830"/>
    </location>
</feature>